<feature type="transmembrane region" description="Helical" evidence="5">
    <location>
        <begin position="12"/>
        <end position="30"/>
    </location>
</feature>
<evidence type="ECO:0000256" key="5">
    <source>
        <dbReference type="SAM" id="Phobius"/>
    </source>
</evidence>
<dbReference type="SUPFAM" id="SSF56300">
    <property type="entry name" value="Metallo-dependent phosphatases"/>
    <property type="match status" value="1"/>
</dbReference>
<dbReference type="GO" id="GO:0046872">
    <property type="term" value="F:metal ion binding"/>
    <property type="evidence" value="ECO:0007669"/>
    <property type="project" value="UniProtKB-KW"/>
</dbReference>
<keyword evidence="5" id="KW-0472">Membrane</keyword>
<dbReference type="Proteomes" id="UP000297982">
    <property type="component" value="Unassembled WGS sequence"/>
</dbReference>
<comment type="cofactor">
    <cofactor evidence="1">
        <name>a divalent metal cation</name>
        <dbReference type="ChEBI" id="CHEBI:60240"/>
    </cofactor>
</comment>
<evidence type="ECO:0000313" key="7">
    <source>
        <dbReference type="EMBL" id="TGB05097.1"/>
    </source>
</evidence>
<sequence>MAITRRVFLKNMLKSVVGFLGVSGLSYYYARYIEPEMLTIKRYPLLHTKIPDSFQGFTILQFSDTHLGFHYDIQSFERLVNTIQKQSPDVIVFTGDLVDAPHTYYFHPELVRLLDKLEAPFGKYWIYGNHDHGGYGTEKIKEVMGNGGFQLLQNEHHRIQKEGTEIVLAGLDDMMLGSPDIESALYNTSEELYTILLVHEPDSADRYHAYPVDVQLSGHSHGGQIQLPGFGYLVTPPMAEKYVEGHYALDSLDLFVSRGIGTTRLPYRFLCRPEMSIFHLEPEKV</sequence>
<reference evidence="7 8" key="1">
    <citation type="journal article" date="2003" name="Int. J. Syst. Evol. Microbiol.">
        <title>Halobacillus salinus sp. nov., isolated from a salt lake on the coast of the East Sea in Korea.</title>
        <authorList>
            <person name="Yoon J.H."/>
            <person name="Kang K.H."/>
            <person name="Park Y.H."/>
        </authorList>
    </citation>
    <scope>NUCLEOTIDE SEQUENCE [LARGE SCALE GENOMIC DNA]</scope>
    <source>
        <strain evidence="7 8">HSL-3</strain>
    </source>
</reference>
<dbReference type="OrthoDB" id="9780884at2"/>
<dbReference type="Gene3D" id="3.60.21.10">
    <property type="match status" value="1"/>
</dbReference>
<organism evidence="7 8">
    <name type="scientific">Halobacillus salinus</name>
    <dbReference type="NCBI Taxonomy" id="192814"/>
    <lineage>
        <taxon>Bacteria</taxon>
        <taxon>Bacillati</taxon>
        <taxon>Bacillota</taxon>
        <taxon>Bacilli</taxon>
        <taxon>Bacillales</taxon>
        <taxon>Bacillaceae</taxon>
        <taxon>Halobacillus</taxon>
    </lineage>
</organism>
<keyword evidence="5" id="KW-1133">Transmembrane helix</keyword>
<comment type="caution">
    <text evidence="7">The sequence shown here is derived from an EMBL/GenBank/DDBJ whole genome shotgun (WGS) entry which is preliminary data.</text>
</comment>
<keyword evidence="2" id="KW-0479">Metal-binding</keyword>
<dbReference type="PANTHER" id="PTHR31302">
    <property type="entry name" value="TRANSMEMBRANE PROTEIN WITH METALLOPHOSPHOESTERASE DOMAIN-RELATED"/>
    <property type="match status" value="1"/>
</dbReference>
<evidence type="ECO:0000259" key="6">
    <source>
        <dbReference type="Pfam" id="PF00149"/>
    </source>
</evidence>
<protein>
    <submittedName>
        <fullName evidence="7">Metallophosphoesterase</fullName>
    </submittedName>
</protein>
<dbReference type="CDD" id="cd07385">
    <property type="entry name" value="MPP_YkuE_C"/>
    <property type="match status" value="1"/>
</dbReference>
<evidence type="ECO:0000256" key="3">
    <source>
        <dbReference type="ARBA" id="ARBA00022801"/>
    </source>
</evidence>
<dbReference type="EMBL" id="SRJC01000001">
    <property type="protein sequence ID" value="TGB05097.1"/>
    <property type="molecule type" value="Genomic_DNA"/>
</dbReference>
<dbReference type="PANTHER" id="PTHR31302:SF25">
    <property type="entry name" value="PHOSPHOESTERASE"/>
    <property type="match status" value="1"/>
</dbReference>
<evidence type="ECO:0000256" key="1">
    <source>
        <dbReference type="ARBA" id="ARBA00001968"/>
    </source>
</evidence>
<evidence type="ECO:0000256" key="2">
    <source>
        <dbReference type="ARBA" id="ARBA00022723"/>
    </source>
</evidence>
<name>A0A4Z0H5G9_9BACI</name>
<dbReference type="RefSeq" id="WP_079480464.1">
    <property type="nucleotide sequence ID" value="NZ_FVYZ01000004.1"/>
</dbReference>
<dbReference type="GO" id="GO:0016020">
    <property type="term" value="C:membrane"/>
    <property type="evidence" value="ECO:0007669"/>
    <property type="project" value="GOC"/>
</dbReference>
<dbReference type="FunFam" id="3.60.21.10:FF:000028">
    <property type="entry name" value="Putative metallophosphoesterase"/>
    <property type="match status" value="1"/>
</dbReference>
<dbReference type="Pfam" id="PF00149">
    <property type="entry name" value="Metallophos"/>
    <property type="match status" value="1"/>
</dbReference>
<evidence type="ECO:0000313" key="8">
    <source>
        <dbReference type="Proteomes" id="UP000297982"/>
    </source>
</evidence>
<dbReference type="InterPro" id="IPR051158">
    <property type="entry name" value="Metallophosphoesterase_sf"/>
</dbReference>
<dbReference type="GO" id="GO:0009245">
    <property type="term" value="P:lipid A biosynthetic process"/>
    <property type="evidence" value="ECO:0007669"/>
    <property type="project" value="TreeGrafter"/>
</dbReference>
<dbReference type="STRING" id="192814.GCA_900166575_02119"/>
<proteinExistence type="inferred from homology"/>
<gene>
    <name evidence="7" type="ORF">E4663_08895</name>
</gene>
<feature type="domain" description="Calcineurin-like phosphoesterase" evidence="6">
    <location>
        <begin position="58"/>
        <end position="222"/>
    </location>
</feature>
<dbReference type="AlphaFoldDB" id="A0A4Z0H5G9"/>
<accession>A0A4Z0H5G9</accession>
<keyword evidence="3" id="KW-0378">Hydrolase</keyword>
<dbReference type="InterPro" id="IPR004843">
    <property type="entry name" value="Calcineurin-like_PHP"/>
</dbReference>
<dbReference type="InterPro" id="IPR029052">
    <property type="entry name" value="Metallo-depent_PP-like"/>
</dbReference>
<keyword evidence="8" id="KW-1185">Reference proteome</keyword>
<dbReference type="GO" id="GO:0008758">
    <property type="term" value="F:UDP-2,3-diacylglucosamine hydrolase activity"/>
    <property type="evidence" value="ECO:0007669"/>
    <property type="project" value="TreeGrafter"/>
</dbReference>
<keyword evidence="5" id="KW-0812">Transmembrane</keyword>
<evidence type="ECO:0000256" key="4">
    <source>
        <dbReference type="ARBA" id="ARBA00061089"/>
    </source>
</evidence>
<comment type="similarity">
    <text evidence="4">Belongs to the metallophosphoesterase superfamily.</text>
</comment>